<evidence type="ECO:0000256" key="1">
    <source>
        <dbReference type="SAM" id="MobiDB-lite"/>
    </source>
</evidence>
<dbReference type="EMBL" id="KQ434938">
    <property type="protein sequence ID" value="KZC12158.1"/>
    <property type="molecule type" value="Genomic_DNA"/>
</dbReference>
<sequence>MIVTGPPCEGISCVNWCTYIAKTDIEEVSLSTDERPDRNDRYSRSVYPNGGQSHDTYTYRNNI</sequence>
<dbReference type="Proteomes" id="UP000076502">
    <property type="component" value="Unassembled WGS sequence"/>
</dbReference>
<feature type="region of interest" description="Disordered" evidence="1">
    <location>
        <begin position="28"/>
        <end position="63"/>
    </location>
</feature>
<evidence type="ECO:0000313" key="3">
    <source>
        <dbReference type="Proteomes" id="UP000076502"/>
    </source>
</evidence>
<name>A0A154PLK0_DUFNO</name>
<feature type="compositionally biased region" description="Basic and acidic residues" evidence="1">
    <location>
        <begin position="32"/>
        <end position="43"/>
    </location>
</feature>
<feature type="compositionally biased region" description="Polar residues" evidence="1">
    <location>
        <begin position="50"/>
        <end position="63"/>
    </location>
</feature>
<evidence type="ECO:0000313" key="2">
    <source>
        <dbReference type="EMBL" id="KZC12158.1"/>
    </source>
</evidence>
<accession>A0A154PLK0</accession>
<gene>
    <name evidence="2" type="ORF">WN55_03239</name>
</gene>
<dbReference type="AlphaFoldDB" id="A0A154PLK0"/>
<proteinExistence type="predicted"/>
<keyword evidence="3" id="KW-1185">Reference proteome</keyword>
<organism evidence="2 3">
    <name type="scientific">Dufourea novaeangliae</name>
    <name type="common">Sweat bee</name>
    <dbReference type="NCBI Taxonomy" id="178035"/>
    <lineage>
        <taxon>Eukaryota</taxon>
        <taxon>Metazoa</taxon>
        <taxon>Ecdysozoa</taxon>
        <taxon>Arthropoda</taxon>
        <taxon>Hexapoda</taxon>
        <taxon>Insecta</taxon>
        <taxon>Pterygota</taxon>
        <taxon>Neoptera</taxon>
        <taxon>Endopterygota</taxon>
        <taxon>Hymenoptera</taxon>
        <taxon>Apocrita</taxon>
        <taxon>Aculeata</taxon>
        <taxon>Apoidea</taxon>
        <taxon>Anthophila</taxon>
        <taxon>Halictidae</taxon>
        <taxon>Rophitinae</taxon>
        <taxon>Dufourea</taxon>
    </lineage>
</organism>
<reference evidence="2 3" key="1">
    <citation type="submission" date="2015-07" db="EMBL/GenBank/DDBJ databases">
        <title>The genome of Dufourea novaeangliae.</title>
        <authorList>
            <person name="Pan H."/>
            <person name="Kapheim K."/>
        </authorList>
    </citation>
    <scope>NUCLEOTIDE SEQUENCE [LARGE SCALE GENOMIC DNA]</scope>
    <source>
        <strain evidence="2">0120121106</strain>
        <tissue evidence="2">Whole body</tissue>
    </source>
</reference>
<protein>
    <submittedName>
        <fullName evidence="2">Uncharacterized protein</fullName>
    </submittedName>
</protein>